<keyword evidence="3" id="KW-1185">Reference proteome</keyword>
<dbReference type="RefSeq" id="WP_200256242.1">
    <property type="nucleotide sequence ID" value="NZ_NRSH01000009.1"/>
</dbReference>
<accession>A0ABS1E2Q5</accession>
<dbReference type="PANTHER" id="PTHR43628:SF1">
    <property type="entry name" value="CHITIN SYNTHASE REGULATORY FACTOR 2-RELATED"/>
    <property type="match status" value="1"/>
</dbReference>
<dbReference type="InterPro" id="IPR052945">
    <property type="entry name" value="Mitotic_Regulator"/>
</dbReference>
<dbReference type="EMBL" id="NRSH01000009">
    <property type="protein sequence ID" value="MBK1725768.1"/>
    <property type="molecule type" value="Genomic_DNA"/>
</dbReference>
<name>A0ABS1E2Q5_9GAMM</name>
<evidence type="ECO:0000256" key="1">
    <source>
        <dbReference type="SAM" id="SignalP"/>
    </source>
</evidence>
<dbReference type="Gene3D" id="1.25.40.10">
    <property type="entry name" value="Tetratricopeptide repeat domain"/>
    <property type="match status" value="1"/>
</dbReference>
<evidence type="ECO:0008006" key="4">
    <source>
        <dbReference type="Google" id="ProtNLM"/>
    </source>
</evidence>
<feature type="signal peptide" evidence="1">
    <location>
        <begin position="1"/>
        <end position="28"/>
    </location>
</feature>
<protein>
    <recommendedName>
        <fullName evidence="4">Sel1 repeat family protein</fullName>
    </recommendedName>
</protein>
<dbReference type="Proteomes" id="UP000738126">
    <property type="component" value="Unassembled WGS sequence"/>
</dbReference>
<dbReference type="PANTHER" id="PTHR43628">
    <property type="entry name" value="ACTIVATOR OF C KINASE PROTEIN 1-RELATED"/>
    <property type="match status" value="1"/>
</dbReference>
<organism evidence="2 3">
    <name type="scientific">Halorhodospira neutriphila</name>
    <dbReference type="NCBI Taxonomy" id="168379"/>
    <lineage>
        <taxon>Bacteria</taxon>
        <taxon>Pseudomonadati</taxon>
        <taxon>Pseudomonadota</taxon>
        <taxon>Gammaproteobacteria</taxon>
        <taxon>Chromatiales</taxon>
        <taxon>Ectothiorhodospiraceae</taxon>
        <taxon>Halorhodospira</taxon>
    </lineage>
</organism>
<sequence length="196" mass="21414">MRARRDAAVLRAVGLALCLAAPLGTAHGSESPAPLFQQAVGAFEAGRYGEARERFSALAEEAHPESHYNLGVLYEQGHGVTEDYARALEHYRAAAERQVPEAQYNLGLMYQEGQGVPQDRSAAAEWFRAAAEQGHEPAMTNLAALYERGLGVPRDAARARDWYRRAGAWDPSEATRRHALEELQVSSPSAVITSLE</sequence>
<evidence type="ECO:0000313" key="2">
    <source>
        <dbReference type="EMBL" id="MBK1725768.1"/>
    </source>
</evidence>
<dbReference type="SUPFAM" id="SSF81901">
    <property type="entry name" value="HCP-like"/>
    <property type="match status" value="1"/>
</dbReference>
<evidence type="ECO:0000313" key="3">
    <source>
        <dbReference type="Proteomes" id="UP000738126"/>
    </source>
</evidence>
<dbReference type="InterPro" id="IPR011990">
    <property type="entry name" value="TPR-like_helical_dom_sf"/>
</dbReference>
<comment type="caution">
    <text evidence="2">The sequence shown here is derived from an EMBL/GenBank/DDBJ whole genome shotgun (WGS) entry which is preliminary data.</text>
</comment>
<feature type="chain" id="PRO_5045638547" description="Sel1 repeat family protein" evidence="1">
    <location>
        <begin position="29"/>
        <end position="196"/>
    </location>
</feature>
<keyword evidence="1" id="KW-0732">Signal</keyword>
<dbReference type="InterPro" id="IPR006597">
    <property type="entry name" value="Sel1-like"/>
</dbReference>
<gene>
    <name evidence="2" type="ORF">CKO13_01765</name>
</gene>
<proteinExistence type="predicted"/>
<dbReference type="SMART" id="SM00671">
    <property type="entry name" value="SEL1"/>
    <property type="match status" value="3"/>
</dbReference>
<dbReference type="Pfam" id="PF08238">
    <property type="entry name" value="Sel1"/>
    <property type="match status" value="3"/>
</dbReference>
<reference evidence="2 3" key="1">
    <citation type="journal article" date="2020" name="Microorganisms">
        <title>Osmotic Adaptation and Compatible Solute Biosynthesis of Phototrophic Bacteria as Revealed from Genome Analyses.</title>
        <authorList>
            <person name="Imhoff J.F."/>
            <person name="Rahn T."/>
            <person name="Kunzel S."/>
            <person name="Keller A."/>
            <person name="Neulinger S.C."/>
        </authorList>
    </citation>
    <scope>NUCLEOTIDE SEQUENCE [LARGE SCALE GENOMIC DNA]</scope>
    <source>
        <strain evidence="2 3">DSM 15116</strain>
    </source>
</reference>